<keyword evidence="7" id="KW-1185">Reference proteome</keyword>
<dbReference type="InterPro" id="IPR038765">
    <property type="entry name" value="Papain-like_cys_pep_sf"/>
</dbReference>
<sequence>MDRRLLKSNGHVAHVSLVGQVDADRFVEGERFRITTATAPILQTPNDTGRDREMLFGDDFIVLDEADDHVFGFSERDGYVGYTPRDALAKPSSDVTHVVQVRQSYGKSSAALKQRDEVLLLHHGARLCVKQVEDGWAECDWPRDRGEGSLYLPAAHLSPIGALEDDPARVAERYLGAYYLWGGNSSVGIDCSGLVQAALMACGIPCPGDSDMQKQALGHPVPQGSPYERGDILFWKGHVAMVVNSETLIHANAHHMAVAYEPIAEAIARIAAQGDGDVTAHKRLERR</sequence>
<gene>
    <name evidence="6" type="ORF">PH7735_02675</name>
</gene>
<dbReference type="InterPro" id="IPR051794">
    <property type="entry name" value="PG_Endopeptidase_C40"/>
</dbReference>
<comment type="similarity">
    <text evidence="1">Belongs to the peptidase C40 family.</text>
</comment>
<dbReference type="Proteomes" id="UP000051870">
    <property type="component" value="Unassembled WGS sequence"/>
</dbReference>
<dbReference type="Pfam" id="PF18348">
    <property type="entry name" value="SH3_16"/>
    <property type="match status" value="1"/>
</dbReference>
<protein>
    <submittedName>
        <fullName evidence="6">Dipeptidyl-peptidase 6</fullName>
        <ecNumber evidence="6">3.4.22.-</ecNumber>
    </submittedName>
</protein>
<dbReference type="RefSeq" id="WP_199534998.1">
    <property type="nucleotide sequence ID" value="NZ_CYTW01000003.1"/>
</dbReference>
<dbReference type="PANTHER" id="PTHR47359">
    <property type="entry name" value="PEPTIDOGLYCAN DL-ENDOPEPTIDASE CWLO"/>
    <property type="match status" value="1"/>
</dbReference>
<dbReference type="GeneID" id="83881685"/>
<dbReference type="PANTHER" id="PTHR47359:SF3">
    <property type="entry name" value="NLP_P60 DOMAIN-CONTAINING PROTEIN-RELATED"/>
    <property type="match status" value="1"/>
</dbReference>
<dbReference type="GO" id="GO:0006508">
    <property type="term" value="P:proteolysis"/>
    <property type="evidence" value="ECO:0007669"/>
    <property type="project" value="UniProtKB-KW"/>
</dbReference>
<dbReference type="EC" id="3.4.22.-" evidence="6"/>
<dbReference type="InterPro" id="IPR000064">
    <property type="entry name" value="NLP_P60_dom"/>
</dbReference>
<evidence type="ECO:0000256" key="1">
    <source>
        <dbReference type="ARBA" id="ARBA00007074"/>
    </source>
</evidence>
<dbReference type="GO" id="GO:0008234">
    <property type="term" value="F:cysteine-type peptidase activity"/>
    <property type="evidence" value="ECO:0007669"/>
    <property type="project" value="UniProtKB-KW"/>
</dbReference>
<dbReference type="InterPro" id="IPR041382">
    <property type="entry name" value="SH3_16"/>
</dbReference>
<evidence type="ECO:0000256" key="4">
    <source>
        <dbReference type="ARBA" id="ARBA00022807"/>
    </source>
</evidence>
<keyword evidence="4" id="KW-0788">Thiol protease</keyword>
<dbReference type="SUPFAM" id="SSF54001">
    <property type="entry name" value="Cysteine proteinases"/>
    <property type="match status" value="1"/>
</dbReference>
<dbReference type="STRING" id="1715693.PH7735_02675"/>
<organism evidence="6 7">
    <name type="scientific">Shimia thalassica</name>
    <dbReference type="NCBI Taxonomy" id="1715693"/>
    <lineage>
        <taxon>Bacteria</taxon>
        <taxon>Pseudomonadati</taxon>
        <taxon>Pseudomonadota</taxon>
        <taxon>Alphaproteobacteria</taxon>
        <taxon>Rhodobacterales</taxon>
        <taxon>Roseobacteraceae</taxon>
    </lineage>
</organism>
<dbReference type="Pfam" id="PF00877">
    <property type="entry name" value="NLPC_P60"/>
    <property type="match status" value="1"/>
</dbReference>
<dbReference type="PROSITE" id="PS51935">
    <property type="entry name" value="NLPC_P60"/>
    <property type="match status" value="1"/>
</dbReference>
<dbReference type="Gene3D" id="3.90.1720.10">
    <property type="entry name" value="endopeptidase domain like (from Nostoc punctiforme)"/>
    <property type="match status" value="1"/>
</dbReference>
<proteinExistence type="inferred from homology"/>
<evidence type="ECO:0000256" key="3">
    <source>
        <dbReference type="ARBA" id="ARBA00022801"/>
    </source>
</evidence>
<feature type="domain" description="NlpC/P60" evidence="5">
    <location>
        <begin position="161"/>
        <end position="285"/>
    </location>
</feature>
<name>A0A0N7M9U1_9RHOB</name>
<dbReference type="AlphaFoldDB" id="A0A0N7M9U1"/>
<evidence type="ECO:0000313" key="7">
    <source>
        <dbReference type="Proteomes" id="UP000051870"/>
    </source>
</evidence>
<reference evidence="7" key="1">
    <citation type="submission" date="2015-09" db="EMBL/GenBank/DDBJ databases">
        <authorList>
            <person name="Rodrigo-Torres Lidia"/>
            <person name="Arahal R.David."/>
        </authorList>
    </citation>
    <scope>NUCLEOTIDE SEQUENCE [LARGE SCALE GENOMIC DNA]</scope>
    <source>
        <strain evidence="7">CECT 7735</strain>
    </source>
</reference>
<evidence type="ECO:0000256" key="2">
    <source>
        <dbReference type="ARBA" id="ARBA00022670"/>
    </source>
</evidence>
<evidence type="ECO:0000313" key="6">
    <source>
        <dbReference type="EMBL" id="CUK03512.1"/>
    </source>
</evidence>
<dbReference type="EMBL" id="CYTW01000003">
    <property type="protein sequence ID" value="CUK03512.1"/>
    <property type="molecule type" value="Genomic_DNA"/>
</dbReference>
<accession>A0A0N7M9U1</accession>
<keyword evidence="3 6" id="KW-0378">Hydrolase</keyword>
<evidence type="ECO:0000259" key="5">
    <source>
        <dbReference type="PROSITE" id="PS51935"/>
    </source>
</evidence>
<keyword evidence="2" id="KW-0645">Protease</keyword>